<proteinExistence type="predicted"/>
<feature type="non-terminal residue" evidence="1">
    <location>
        <position position="1"/>
    </location>
</feature>
<dbReference type="AlphaFoldDB" id="X0WM66"/>
<sequence>RIQNFIQKTPSGYVSAGTVDYDTGAISVAFAEPVVSGKNIYFEYFPFKPSLPQNIYFYQNKFFLSPVPDKGYTVEITCRRTPSGALFADPSGSGIPELNEWWEWLAFSGAKKFFEENMDTEGVSFCMGILEEKKNIMEKRAYARMSQSRIEHIFSDHV</sequence>
<reference evidence="1" key="1">
    <citation type="journal article" date="2014" name="Front. Microbiol.">
        <title>High frequency of phylogenetically diverse reductive dehalogenase-homologous genes in deep subseafloor sedimentary metagenomes.</title>
        <authorList>
            <person name="Kawai M."/>
            <person name="Futagami T."/>
            <person name="Toyoda A."/>
            <person name="Takaki Y."/>
            <person name="Nishi S."/>
            <person name="Hori S."/>
            <person name="Arai W."/>
            <person name="Tsubouchi T."/>
            <person name="Morono Y."/>
            <person name="Uchiyama I."/>
            <person name="Ito T."/>
            <person name="Fujiyama A."/>
            <person name="Inagaki F."/>
            <person name="Takami H."/>
        </authorList>
    </citation>
    <scope>NUCLEOTIDE SEQUENCE</scope>
    <source>
        <strain evidence="1">Expedition CK06-06</strain>
    </source>
</reference>
<protein>
    <submittedName>
        <fullName evidence="1">Uncharacterized protein</fullName>
    </submittedName>
</protein>
<organism evidence="1">
    <name type="scientific">marine sediment metagenome</name>
    <dbReference type="NCBI Taxonomy" id="412755"/>
    <lineage>
        <taxon>unclassified sequences</taxon>
        <taxon>metagenomes</taxon>
        <taxon>ecological metagenomes</taxon>
    </lineage>
</organism>
<gene>
    <name evidence="1" type="ORF">S01H1_64808</name>
</gene>
<comment type="caution">
    <text evidence="1">The sequence shown here is derived from an EMBL/GenBank/DDBJ whole genome shotgun (WGS) entry which is preliminary data.</text>
</comment>
<accession>X0WM66</accession>
<dbReference type="EMBL" id="BARS01042738">
    <property type="protein sequence ID" value="GAG32049.1"/>
    <property type="molecule type" value="Genomic_DNA"/>
</dbReference>
<name>X0WM66_9ZZZZ</name>
<evidence type="ECO:0000313" key="1">
    <source>
        <dbReference type="EMBL" id="GAG32049.1"/>
    </source>
</evidence>